<keyword evidence="4" id="KW-1185">Reference proteome</keyword>
<dbReference type="InterPro" id="IPR002347">
    <property type="entry name" value="SDR_fam"/>
</dbReference>
<dbReference type="EMBL" id="CACSIM010000004">
    <property type="protein sequence ID" value="CAA0110919.1"/>
    <property type="molecule type" value="Genomic_DNA"/>
</dbReference>
<evidence type="ECO:0000256" key="1">
    <source>
        <dbReference type="ARBA" id="ARBA00023002"/>
    </source>
</evidence>
<dbReference type="GO" id="GO:0016491">
    <property type="term" value="F:oxidoreductase activity"/>
    <property type="evidence" value="ECO:0007669"/>
    <property type="project" value="UniProtKB-KW"/>
</dbReference>
<dbReference type="OrthoDB" id="109589at2"/>
<evidence type="ECO:0000313" key="4">
    <source>
        <dbReference type="Proteomes" id="UP000435877"/>
    </source>
</evidence>
<organism evidence="2 4">
    <name type="scientific">Zhongshania aliphaticivorans</name>
    <dbReference type="NCBI Taxonomy" id="1470434"/>
    <lineage>
        <taxon>Bacteria</taxon>
        <taxon>Pseudomonadati</taxon>
        <taxon>Pseudomonadota</taxon>
        <taxon>Gammaproteobacteria</taxon>
        <taxon>Cellvibrionales</taxon>
        <taxon>Spongiibacteraceae</taxon>
        <taxon>Zhongshania</taxon>
    </lineage>
</organism>
<keyword evidence="1 2" id="KW-0560">Oxidoreductase</keyword>
<name>A0A5S9NRK6_9GAMM</name>
<dbReference type="Pfam" id="PF00106">
    <property type="entry name" value="adh_short"/>
    <property type="match status" value="1"/>
</dbReference>
<dbReference type="EC" id="1.1.1.393" evidence="2"/>
<protein>
    <submittedName>
        <fullName evidence="2">3-beta-hydroxycholanate 3-dehydrogenase (NADP(+))</fullName>
        <ecNumber evidence="2">1.1.1.393</ecNumber>
    </submittedName>
</protein>
<dbReference type="PRINTS" id="PR00081">
    <property type="entry name" value="GDHRDH"/>
</dbReference>
<dbReference type="PANTHER" id="PTHR43157">
    <property type="entry name" value="PHOSPHATIDYLINOSITOL-GLYCAN BIOSYNTHESIS CLASS F PROTEIN-RELATED"/>
    <property type="match status" value="1"/>
</dbReference>
<dbReference type="Proteomes" id="UP000435877">
    <property type="component" value="Unassembled WGS sequence"/>
</dbReference>
<dbReference type="AlphaFoldDB" id="A0A5S9NRK6"/>
<sequence>MQLPVETPYNAKTTAQEVASHYDLTGKIMIVTGANTGLGKETARVLGGSGATVILTVRDKQVGLQVAQELSTSTGKDNFIVEELDLSSKPSIRAFAARINERYTQLDVLISNAGIMGVPKKLIDGLESQMAVNYLGHMLLSALLSPLLKKTQNARVITLTSIAHQISDINFDDFNCEKKDYIPMVAYGRSKTASSLLSIALHTRLQKYGVTCLAVHPGVIHETGLTRSMDEKGIAQIAAVAEGTDKTIASGAATSVWAALSEELQDKGGLYLEDCKVAELVEKPNFVSGVLPHALSVEIADQLWAQAEQWLGERLDIE</sequence>
<accession>A0A5S9NRK6</accession>
<dbReference type="PANTHER" id="PTHR43157:SF31">
    <property type="entry name" value="PHOSPHATIDYLINOSITOL-GLYCAN BIOSYNTHESIS CLASS F PROTEIN"/>
    <property type="match status" value="1"/>
</dbReference>
<reference evidence="4 5" key="1">
    <citation type="submission" date="2019-11" db="EMBL/GenBank/DDBJ databases">
        <authorList>
            <person name="Holert J."/>
        </authorList>
    </citation>
    <scope>NUCLEOTIDE SEQUENCE [LARGE SCALE GENOMIC DNA]</scope>
    <source>
        <strain evidence="3">BC3_2A</strain>
        <strain evidence="2">SB11_1A</strain>
    </source>
</reference>
<dbReference type="Proteomes" id="UP000439591">
    <property type="component" value="Unassembled WGS sequence"/>
</dbReference>
<dbReference type="RefSeq" id="WP_159268963.1">
    <property type="nucleotide sequence ID" value="NZ_CACSIK010000001.1"/>
</dbReference>
<evidence type="ECO:0000313" key="5">
    <source>
        <dbReference type="Proteomes" id="UP000439591"/>
    </source>
</evidence>
<evidence type="ECO:0000313" key="3">
    <source>
        <dbReference type="EMBL" id="CAA0110919.1"/>
    </source>
</evidence>
<proteinExistence type="predicted"/>
<dbReference type="InterPro" id="IPR036291">
    <property type="entry name" value="NAD(P)-bd_dom_sf"/>
</dbReference>
<evidence type="ECO:0000313" key="2">
    <source>
        <dbReference type="EMBL" id="CAA0093136.1"/>
    </source>
</evidence>
<gene>
    <name evidence="2" type="ORF">IHBHHGIJ_02422</name>
    <name evidence="3" type="ORF">KFEGEMFD_02609</name>
</gene>
<dbReference type="SUPFAM" id="SSF51735">
    <property type="entry name" value="NAD(P)-binding Rossmann-fold domains"/>
    <property type="match status" value="1"/>
</dbReference>
<dbReference type="EMBL" id="CACSIK010000001">
    <property type="protein sequence ID" value="CAA0093136.1"/>
    <property type="molecule type" value="Genomic_DNA"/>
</dbReference>
<dbReference type="Gene3D" id="3.40.50.720">
    <property type="entry name" value="NAD(P)-binding Rossmann-like Domain"/>
    <property type="match status" value="1"/>
</dbReference>